<evidence type="ECO:0000313" key="4">
    <source>
        <dbReference type="Proteomes" id="UP000006589"/>
    </source>
</evidence>
<dbReference type="PIRSF" id="PIRSF016487">
    <property type="entry name" value="CYTH_UCP016487"/>
    <property type="match status" value="1"/>
</dbReference>
<dbReference type="EMBL" id="CP001006">
    <property type="protein sequence ID" value="ACB28360.1"/>
    <property type="molecule type" value="Genomic_DNA"/>
</dbReference>
<dbReference type="KEGG" id="mrd:Mrad2831_6440"/>
<keyword evidence="3" id="KW-0614">Plasmid</keyword>
<dbReference type="Gene3D" id="2.40.320.10">
    <property type="entry name" value="Hypothetical Protein Pfu-838710-001"/>
    <property type="match status" value="1"/>
</dbReference>
<dbReference type="InterPro" id="IPR012042">
    <property type="entry name" value="NeuTTM/CthTTM-like"/>
</dbReference>
<gene>
    <name evidence="3" type="ordered locus">Mrad2831_6440</name>
</gene>
<dbReference type="SMART" id="SM01118">
    <property type="entry name" value="CYTH"/>
    <property type="match status" value="1"/>
</dbReference>
<accession>B1MA35</accession>
<dbReference type="PROSITE" id="PS51707">
    <property type="entry name" value="CYTH"/>
    <property type="match status" value="1"/>
</dbReference>
<dbReference type="Proteomes" id="UP000006589">
    <property type="component" value="Plasmid pMRAD05"/>
</dbReference>
<reference evidence="3 4" key="1">
    <citation type="submission" date="2008-03" db="EMBL/GenBank/DDBJ databases">
        <title>Complete sequence of plasmid5 of Methylobacterium radiotolerans JCM 2831.</title>
        <authorList>
            <consortium name="US DOE Joint Genome Institute"/>
            <person name="Copeland A."/>
            <person name="Lucas S."/>
            <person name="Lapidus A."/>
            <person name="Glavina del Rio T."/>
            <person name="Dalin E."/>
            <person name="Tice H."/>
            <person name="Bruce D."/>
            <person name="Goodwin L."/>
            <person name="Pitluck S."/>
            <person name="Kiss H."/>
            <person name="Brettin T."/>
            <person name="Detter J.C."/>
            <person name="Han C."/>
            <person name="Kuske C.R."/>
            <person name="Schmutz J."/>
            <person name="Larimer F."/>
            <person name="Land M."/>
            <person name="Hauser L."/>
            <person name="Kyrpides N."/>
            <person name="Mikhailova N."/>
            <person name="Marx C.J."/>
            <person name="Richardson P."/>
        </authorList>
    </citation>
    <scope>NUCLEOTIDE SEQUENCE [LARGE SCALE GENOMIC DNA]</scope>
    <source>
        <strain evidence="4">ATCC 27329 / DSM 1819 / JCM 2831 / NBRC 15690 / NCIMB 10815 / 0-1</strain>
        <plasmid evidence="4">Plasmid pMRAD05</plasmid>
    </source>
</reference>
<dbReference type="OrthoDB" id="9805588at2"/>
<organism evidence="3 4">
    <name type="scientific">Methylobacterium radiotolerans (strain ATCC 27329 / DSM 1819 / JCM 2831 / NBRC 15690 / NCIMB 10815 / 0-1)</name>
    <dbReference type="NCBI Taxonomy" id="426355"/>
    <lineage>
        <taxon>Bacteria</taxon>
        <taxon>Pseudomonadati</taxon>
        <taxon>Pseudomonadota</taxon>
        <taxon>Alphaproteobacteria</taxon>
        <taxon>Hyphomicrobiales</taxon>
        <taxon>Methylobacteriaceae</taxon>
        <taxon>Methylobacterium</taxon>
    </lineage>
</organism>
<evidence type="ECO:0000313" key="3">
    <source>
        <dbReference type="EMBL" id="ACB28360.1"/>
    </source>
</evidence>
<dbReference type="PANTHER" id="PTHR40114:SF1">
    <property type="entry name" value="SLR0698 PROTEIN"/>
    <property type="match status" value="1"/>
</dbReference>
<dbReference type="CDD" id="cd07891">
    <property type="entry name" value="CYTH-like_CthTTM-like_1"/>
    <property type="match status" value="1"/>
</dbReference>
<geneLocation type="plasmid" evidence="3 4">
    <name>pMRAD05</name>
</geneLocation>
<dbReference type="AlphaFoldDB" id="B1MA35"/>
<dbReference type="SUPFAM" id="SSF55154">
    <property type="entry name" value="CYTH-like phosphatases"/>
    <property type="match status" value="1"/>
</dbReference>
<proteinExistence type="predicted"/>
<dbReference type="RefSeq" id="WP_012340172.1">
    <property type="nucleotide sequence ID" value="NC_010518.1"/>
</dbReference>
<dbReference type="GeneID" id="6142556"/>
<feature type="active site" description="Proton acceptor" evidence="1">
    <location>
        <position position="29"/>
    </location>
</feature>
<dbReference type="Pfam" id="PF01928">
    <property type="entry name" value="CYTH"/>
    <property type="match status" value="1"/>
</dbReference>
<evidence type="ECO:0000256" key="1">
    <source>
        <dbReference type="PIRSR" id="PIRSR016487-1"/>
    </source>
</evidence>
<name>B1MA35_METRJ</name>
<feature type="domain" description="CYTH" evidence="2">
    <location>
        <begin position="2"/>
        <end position="148"/>
    </location>
</feature>
<dbReference type="InterPro" id="IPR033469">
    <property type="entry name" value="CYTH-like_dom_sf"/>
</dbReference>
<dbReference type="InterPro" id="IPR023577">
    <property type="entry name" value="CYTH_domain"/>
</dbReference>
<protein>
    <submittedName>
        <fullName evidence="3">Adenylate cyclase</fullName>
    </submittedName>
</protein>
<evidence type="ECO:0000259" key="2">
    <source>
        <dbReference type="PROSITE" id="PS51707"/>
    </source>
</evidence>
<dbReference type="HOGENOM" id="CLU_109545_1_0_5"/>
<sequence length="158" mass="17938">MAFEIERKFLATSAVLAFCHSGTFLTQGYLFTDAMTTVRIRRSGDRMLLAWKGPRNGFSRTETEFEVAWEAGEALLASVPPRARIEKTRYRVKHAGADWDVDVFGGRLKGLILAEIELERPDQFVVLPPWISTEVTMDERYRNSRLSAALLLQQELAS</sequence>
<dbReference type="PANTHER" id="PTHR40114">
    <property type="entry name" value="SLR0698 PROTEIN"/>
    <property type="match status" value="1"/>
</dbReference>